<dbReference type="AlphaFoldDB" id="A0AAU7UKB8"/>
<keyword evidence="3" id="KW-0328">Glycosyltransferase</keyword>
<dbReference type="KEGG" id="bkr:AAFP32_12090"/>
<reference evidence="3" key="1">
    <citation type="submission" date="2024-06" db="EMBL/GenBank/DDBJ databases">
        <title>Brevibacterium koreense sp. nov., isolated from jogae-jeotgal, a Korean fermented seafood.</title>
        <authorList>
            <person name="Whon T.W."/>
            <person name="Nam S."/>
            <person name="Kim Y."/>
        </authorList>
    </citation>
    <scope>NUCLEOTIDE SEQUENCE</scope>
    <source>
        <strain evidence="3">CBA3109</strain>
    </source>
</reference>
<dbReference type="PANTHER" id="PTHR12526:SF630">
    <property type="entry name" value="GLYCOSYLTRANSFERASE"/>
    <property type="match status" value="1"/>
</dbReference>
<dbReference type="InterPro" id="IPR001296">
    <property type="entry name" value="Glyco_trans_1"/>
</dbReference>
<protein>
    <submittedName>
        <fullName evidence="3">Glycosyltransferase</fullName>
        <ecNumber evidence="3">2.4.-.-</ecNumber>
    </submittedName>
</protein>
<name>A0AAU7UKB8_9MICO</name>
<evidence type="ECO:0000313" key="3">
    <source>
        <dbReference type="EMBL" id="XBV88293.1"/>
    </source>
</evidence>
<evidence type="ECO:0000256" key="1">
    <source>
        <dbReference type="ARBA" id="ARBA00022679"/>
    </source>
</evidence>
<dbReference type="PANTHER" id="PTHR12526">
    <property type="entry name" value="GLYCOSYLTRANSFERASE"/>
    <property type="match status" value="1"/>
</dbReference>
<sequence length="629" mass="69681">MNSDGASSLLSKILPGPRQIPQFPQAKYYATLGELAEEFGGTTSVLFHRSNAIYQHTGHPIDVLVFGPRRDYEEIDRKMHATGQLAEGVHFRSMWSELAVADLEASNAEFEAFNPLGPEYAVDDLLGEGVAIQRFRKNEKGRTLQVDMLRADGTIIVSDRRDAEPTGKRGSHSLILCDKASRPVREFDTLDALRFFWLDRVIGKETSVVFSDSFRVAATTHGYRRPNVTVVQTFHNNHLHEDSAGPLGYTKNAFIPFLSNIDAFDATVHLSDRQLADIDQLMGPAPHRWVIHNSRRVDFETPRADPERTAGVMLGRLTLPKQIDHAIEAVAQANTRLIEPITLDVYGEGDDRERLEDVIAANDTDAVVLRGYDPTAPEKFATASFSILPSRSEALPLVLVESMARGCVPIAYDVRYGPSEIITNGVNGFLVEPDDVRGLAAALVTVQSMSKREISRMRRNARKRAKDFSDAEVLSKWSELLTTTIAAKQSPKQLKASGRSAVVSCTQETMTISFTFTPSRPMLQPRAHFVLNGRKVPAIMRFECELTYDEPQVTATKQIPVDRLAWFTEGVLDVSFELHDAAGRLSHRVPADGAVHPFGNFEGYATTYGNLSLRLATVLDPADMSAEST</sequence>
<gene>
    <name evidence="3" type="ORF">AAFP32_12090</name>
</gene>
<dbReference type="EC" id="2.4.-.-" evidence="3"/>
<dbReference type="Pfam" id="PF00534">
    <property type="entry name" value="Glycos_transf_1"/>
    <property type="match status" value="1"/>
</dbReference>
<dbReference type="SUPFAM" id="SSF53756">
    <property type="entry name" value="UDP-Glycosyltransferase/glycogen phosphorylase"/>
    <property type="match status" value="1"/>
</dbReference>
<dbReference type="EMBL" id="CP158281">
    <property type="protein sequence ID" value="XBV88293.1"/>
    <property type="molecule type" value="Genomic_DNA"/>
</dbReference>
<keyword evidence="1 3" id="KW-0808">Transferase</keyword>
<feature type="domain" description="Glycosyl transferase family 1" evidence="2">
    <location>
        <begin position="304"/>
        <end position="464"/>
    </location>
</feature>
<dbReference type="GO" id="GO:0016757">
    <property type="term" value="F:glycosyltransferase activity"/>
    <property type="evidence" value="ECO:0007669"/>
    <property type="project" value="UniProtKB-KW"/>
</dbReference>
<evidence type="ECO:0000259" key="2">
    <source>
        <dbReference type="Pfam" id="PF00534"/>
    </source>
</evidence>
<accession>A0AAU7UKB8</accession>
<dbReference type="RefSeq" id="WP_350269327.1">
    <property type="nucleotide sequence ID" value="NZ_CP158281.1"/>
</dbReference>
<organism evidence="3">
    <name type="scientific">Brevibacterium koreense</name>
    <dbReference type="NCBI Taxonomy" id="3140787"/>
    <lineage>
        <taxon>Bacteria</taxon>
        <taxon>Bacillati</taxon>
        <taxon>Actinomycetota</taxon>
        <taxon>Actinomycetes</taxon>
        <taxon>Micrococcales</taxon>
        <taxon>Brevibacteriaceae</taxon>
        <taxon>Brevibacterium</taxon>
    </lineage>
</organism>
<proteinExistence type="predicted"/>
<dbReference type="Gene3D" id="3.40.50.2000">
    <property type="entry name" value="Glycogen Phosphorylase B"/>
    <property type="match status" value="3"/>
</dbReference>